<dbReference type="InterPro" id="IPR014762">
    <property type="entry name" value="DNA_mismatch_repair_CS"/>
</dbReference>
<comment type="similarity">
    <text evidence="1">Belongs to the DNA mismatch repair MutL/HexB family.</text>
</comment>
<dbReference type="GO" id="GO:0140664">
    <property type="term" value="F:ATP-dependent DNA damage sensor activity"/>
    <property type="evidence" value="ECO:0007669"/>
    <property type="project" value="InterPro"/>
</dbReference>
<dbReference type="GO" id="GO:0032389">
    <property type="term" value="C:MutLalpha complex"/>
    <property type="evidence" value="ECO:0007669"/>
    <property type="project" value="TreeGrafter"/>
</dbReference>
<dbReference type="STRING" id="133412.A0A1R1Y9C0"/>
<evidence type="ECO:0000256" key="2">
    <source>
        <dbReference type="SAM" id="Phobius"/>
    </source>
</evidence>
<gene>
    <name evidence="3" type="ORF">AYI70_g2245</name>
</gene>
<keyword evidence="2" id="KW-0472">Membrane</keyword>
<feature type="transmembrane region" description="Helical" evidence="2">
    <location>
        <begin position="42"/>
        <end position="62"/>
    </location>
</feature>
<dbReference type="PANTHER" id="PTHR10073">
    <property type="entry name" value="DNA MISMATCH REPAIR PROTEIN MLH, PMS, MUTL"/>
    <property type="match status" value="1"/>
</dbReference>
<dbReference type="Gene3D" id="3.30.565.10">
    <property type="entry name" value="Histidine kinase-like ATPase, C-terminal domain"/>
    <property type="match status" value="2"/>
</dbReference>
<dbReference type="GO" id="GO:0016887">
    <property type="term" value="F:ATP hydrolysis activity"/>
    <property type="evidence" value="ECO:0007669"/>
    <property type="project" value="InterPro"/>
</dbReference>
<dbReference type="Proteomes" id="UP000187283">
    <property type="component" value="Unassembled WGS sequence"/>
</dbReference>
<evidence type="ECO:0000313" key="4">
    <source>
        <dbReference type="Proteomes" id="UP000187283"/>
    </source>
</evidence>
<dbReference type="AlphaFoldDB" id="A0A1R1Y9C0"/>
<comment type="caution">
    <text evidence="3">The sequence shown here is derived from an EMBL/GenBank/DDBJ whole genome shotgun (WGS) entry which is preliminary data.</text>
</comment>
<dbReference type="PROSITE" id="PS00058">
    <property type="entry name" value="DNA_MISMATCH_REPAIR_1"/>
    <property type="match status" value="1"/>
</dbReference>
<dbReference type="PANTHER" id="PTHR10073:SF52">
    <property type="entry name" value="MISMATCH REPAIR ENDONUCLEASE PMS2"/>
    <property type="match status" value="1"/>
</dbReference>
<dbReference type="EMBL" id="LSSN01000535">
    <property type="protein sequence ID" value="OMJ23474.1"/>
    <property type="molecule type" value="Genomic_DNA"/>
</dbReference>
<dbReference type="InterPro" id="IPR038973">
    <property type="entry name" value="MutL/Mlh/Pms-like"/>
</dbReference>
<dbReference type="InterPro" id="IPR036890">
    <property type="entry name" value="HATPase_C_sf"/>
</dbReference>
<keyword evidence="4" id="KW-1185">Reference proteome</keyword>
<evidence type="ECO:0000256" key="1">
    <source>
        <dbReference type="ARBA" id="ARBA00006082"/>
    </source>
</evidence>
<protein>
    <submittedName>
        <fullName evidence="3">DNA mismatch repair protein PMS1</fullName>
    </submittedName>
</protein>
<dbReference type="SUPFAM" id="SSF55874">
    <property type="entry name" value="ATPase domain of HSP90 chaperone/DNA topoisomerase II/histidine kinase"/>
    <property type="match status" value="1"/>
</dbReference>
<proteinExistence type="inferred from homology"/>
<name>A0A1R1Y9C0_9FUNG</name>
<keyword evidence="2" id="KW-0812">Transmembrane</keyword>
<dbReference type="GO" id="GO:0006298">
    <property type="term" value="P:mismatch repair"/>
    <property type="evidence" value="ECO:0007669"/>
    <property type="project" value="InterPro"/>
</dbReference>
<keyword evidence="2" id="KW-1133">Transmembrane helix</keyword>
<evidence type="ECO:0000313" key="3">
    <source>
        <dbReference type="EMBL" id="OMJ23474.1"/>
    </source>
</evidence>
<organism evidence="3 4">
    <name type="scientific">Smittium culicis</name>
    <dbReference type="NCBI Taxonomy" id="133412"/>
    <lineage>
        <taxon>Eukaryota</taxon>
        <taxon>Fungi</taxon>
        <taxon>Fungi incertae sedis</taxon>
        <taxon>Zoopagomycota</taxon>
        <taxon>Kickxellomycotina</taxon>
        <taxon>Harpellomycetes</taxon>
        <taxon>Harpellales</taxon>
        <taxon>Legeriomycetaceae</taxon>
        <taxon>Smittium</taxon>
    </lineage>
</organism>
<sequence>MGSKIGQIPNSTIYKLCSGQVIVDLGTAIKELLENSIDAGSTVVGIFTFSYFIDYNFLAFLLKCRKYKCKKSWTSKLETFEELTSVSTFGFRGEALSSLSAVSDITVITATSETTPSSSTIEYNNTGEIKSIKKSAREVI</sequence>
<accession>A0A1R1Y9C0</accession>
<reference evidence="3 4" key="1">
    <citation type="submission" date="2017-01" db="EMBL/GenBank/DDBJ databases">
        <authorList>
            <person name="Mah S.A."/>
            <person name="Swanson W.J."/>
            <person name="Moy G.W."/>
            <person name="Vacquier V.D."/>
        </authorList>
    </citation>
    <scope>NUCLEOTIDE SEQUENCE [LARGE SCALE GENOMIC DNA]</scope>
    <source>
        <strain evidence="3 4">GSMNP</strain>
    </source>
</reference>
<dbReference type="OrthoDB" id="10263226at2759"/>